<dbReference type="EMBL" id="NVGE01000074">
    <property type="protein sequence ID" value="PFZ19541.1"/>
    <property type="molecule type" value="Genomic_DNA"/>
</dbReference>
<dbReference type="Proteomes" id="UP000223311">
    <property type="component" value="Unassembled WGS sequence"/>
</dbReference>
<gene>
    <name evidence="1" type="ORF">COL66_29295</name>
</gene>
<protein>
    <recommendedName>
        <fullName evidence="3">DUF4145 domain-containing protein</fullName>
    </recommendedName>
</protein>
<evidence type="ECO:0000313" key="2">
    <source>
        <dbReference type="Proteomes" id="UP000223311"/>
    </source>
</evidence>
<sequence>MNDIEQILGSCMGKVGEQMRRFLDDTDAEDDLQIFLRGHLYIEHEIEKLLRNELVDPDSILTDRFMFANKVKLAIALGLIPKDMLTTYNKLNSIRNKYAHELKFQIKDKHLSDLVSTFNEEIKKDYTRWNNSYKDGTPLQLRLALIAVWGYSSKRVYTRELEKYSKEMRLFENLEDLFGESPELREEKTKLLDKVIVKLHEISED</sequence>
<reference evidence="1 2" key="1">
    <citation type="submission" date="2017-09" db="EMBL/GenBank/DDBJ databases">
        <title>Large-scale bioinformatics analysis of Bacillus genomes uncovers conserved roles of natural products in bacterial physiology.</title>
        <authorList>
            <consortium name="Agbiome Team Llc"/>
            <person name="Bleich R.M."/>
            <person name="Grubbs K.J."/>
            <person name="Santa Maria K.C."/>
            <person name="Allen S.E."/>
            <person name="Farag S."/>
            <person name="Shank E.A."/>
            <person name="Bowers A."/>
        </authorList>
    </citation>
    <scope>NUCLEOTIDE SEQUENCE [LARGE SCALE GENOMIC DNA]</scope>
    <source>
        <strain evidence="1 2">AFS080080</strain>
    </source>
</reference>
<dbReference type="AlphaFoldDB" id="A0A2B5I3X0"/>
<accession>A0A2B5I3X0</accession>
<dbReference type="RefSeq" id="WP_098577759.1">
    <property type="nucleotide sequence ID" value="NZ_NVGE01000074.1"/>
</dbReference>
<dbReference type="SUPFAM" id="SSF158668">
    <property type="entry name" value="MtlR-like"/>
    <property type="match status" value="1"/>
</dbReference>
<dbReference type="InterPro" id="IPR038026">
    <property type="entry name" value="MtlR-like_sf"/>
</dbReference>
<organism evidence="1 2">
    <name type="scientific">Bacillus wiedmannii</name>
    <dbReference type="NCBI Taxonomy" id="1890302"/>
    <lineage>
        <taxon>Bacteria</taxon>
        <taxon>Bacillati</taxon>
        <taxon>Bacillota</taxon>
        <taxon>Bacilli</taxon>
        <taxon>Bacillales</taxon>
        <taxon>Bacillaceae</taxon>
        <taxon>Bacillus</taxon>
        <taxon>Bacillus cereus group</taxon>
    </lineage>
</organism>
<dbReference type="Gene3D" id="1.20.120.330">
    <property type="entry name" value="Nucleotidyltransferases domain 2"/>
    <property type="match status" value="1"/>
</dbReference>
<comment type="caution">
    <text evidence="1">The sequence shown here is derived from an EMBL/GenBank/DDBJ whole genome shotgun (WGS) entry which is preliminary data.</text>
</comment>
<name>A0A2B5I3X0_9BACI</name>
<evidence type="ECO:0000313" key="1">
    <source>
        <dbReference type="EMBL" id="PFZ19541.1"/>
    </source>
</evidence>
<evidence type="ECO:0008006" key="3">
    <source>
        <dbReference type="Google" id="ProtNLM"/>
    </source>
</evidence>
<proteinExistence type="predicted"/>